<comment type="caution">
    <text evidence="2">The sequence shown here is derived from an EMBL/GenBank/DDBJ whole genome shotgun (WGS) entry which is preliminary data.</text>
</comment>
<dbReference type="Proteomes" id="UP000220032">
    <property type="component" value="Unassembled WGS sequence"/>
</dbReference>
<protein>
    <recommendedName>
        <fullName evidence="1">TniQ domain-containing protein</fullName>
    </recommendedName>
</protein>
<reference evidence="2 3" key="1">
    <citation type="submission" date="2017-09" db="EMBL/GenBank/DDBJ databases">
        <title>Large-scale bioinformatics analysis of Bacillus genomes uncovers conserved roles of natural products in bacterial physiology.</title>
        <authorList>
            <consortium name="Agbiome Team Llc"/>
            <person name="Bleich R.M."/>
            <person name="Grubbs K.J."/>
            <person name="Santa Maria K.C."/>
            <person name="Allen S.E."/>
            <person name="Farag S."/>
            <person name="Shank E.A."/>
            <person name="Bowers A."/>
        </authorList>
    </citation>
    <scope>NUCLEOTIDE SEQUENCE [LARGE SCALE GENOMIC DNA]</scope>
    <source>
        <strain evidence="2 3">AFS022681</strain>
    </source>
</reference>
<dbReference type="EMBL" id="NTRR01000039">
    <property type="protein sequence ID" value="PFE10880.1"/>
    <property type="molecule type" value="Genomic_DNA"/>
</dbReference>
<dbReference type="InterPro" id="IPR009492">
    <property type="entry name" value="TniQ"/>
</dbReference>
<evidence type="ECO:0000259" key="1">
    <source>
        <dbReference type="Pfam" id="PF06527"/>
    </source>
</evidence>
<proteinExistence type="predicted"/>
<dbReference type="Pfam" id="PF06527">
    <property type="entry name" value="TniQ"/>
    <property type="match status" value="1"/>
</dbReference>
<name>A0A2A8ZX13_BACCE</name>
<accession>A0A2A8ZX13</accession>
<sequence>MIILFLIYVQPYENESLASFIFRTAKENFMEEPLWFLSLFTERYKHKLCESSLNWLDDIPLSEICEILKVNIQDAERMTFPNLLKQLHLPLKNKVKCPWIMYHTTKFCPFCIVEKQYHRIAWSLTYSHCCPKNNVFLIEKCVKCNKHITPRRIILDQCGCGATLSTFPVNYVEDLSLIEYQKIINNLFIKKGSFHLNKWITNHRMLFKSLEFFATWIPQILPKHEIPSIQNIAFSENVIARTRLKKEKSDQQALILYTYAYKLLYDWPNSYHNLIRTAENNVEDNNFSIFIKTALPNLLQTELYPIFKEFINYLGIYKLQTKDSLISLEEIPQLIKHFNKDIVESNYFHPLPVNLKDINLTVYKQKEIENWCNFYNESITKEEARSILGTSSKVTYQILSNNLIQDIAHKKNGSMTSWIIPIHALANFIKELKKQSVRTLEQKEIRTLNKAFEWIGYTNSHHLIRAMLEGKIKYIFNEKNLGNSVLPVHDIYTVIRNIMLKNAEIAGELPISNLTFLLGVKKSDIEHWIKTKRFGENKSLNAVTFENFHLFKKQYLTTYQLSHITGLSISQIIKKNYTGKIHSISGPKFNDGNKILFPINVLKDLQVHKYHF</sequence>
<evidence type="ECO:0000313" key="3">
    <source>
        <dbReference type="Proteomes" id="UP000220032"/>
    </source>
</evidence>
<gene>
    <name evidence="2" type="ORF">CN307_22690</name>
</gene>
<dbReference type="AlphaFoldDB" id="A0A2A8ZX13"/>
<organism evidence="2 3">
    <name type="scientific">Bacillus cereus</name>
    <dbReference type="NCBI Taxonomy" id="1396"/>
    <lineage>
        <taxon>Bacteria</taxon>
        <taxon>Bacillati</taxon>
        <taxon>Bacillota</taxon>
        <taxon>Bacilli</taxon>
        <taxon>Bacillales</taxon>
        <taxon>Bacillaceae</taxon>
        <taxon>Bacillus</taxon>
        <taxon>Bacillus cereus group</taxon>
    </lineage>
</organism>
<evidence type="ECO:0000313" key="2">
    <source>
        <dbReference type="EMBL" id="PFE10880.1"/>
    </source>
</evidence>
<feature type="domain" description="TniQ" evidence="1">
    <location>
        <begin position="7"/>
        <end position="137"/>
    </location>
</feature>